<dbReference type="PANTHER" id="PTHR34721">
    <property type="entry name" value="PROTEIN CBG09734"/>
    <property type="match status" value="1"/>
</dbReference>
<dbReference type="PaxDb" id="6239-F58B4.3a"/>
<dbReference type="FunCoup" id="Q20973">
    <property type="interactions" value="1"/>
</dbReference>
<dbReference type="GeneID" id="186495"/>
<keyword evidence="1" id="KW-0732">Signal</keyword>
<dbReference type="Proteomes" id="UP000001940">
    <property type="component" value="Chromosome V"/>
</dbReference>
<dbReference type="PeptideAtlas" id="Q20973"/>
<name>Q20973_CAEEL</name>
<dbReference type="Bgee" id="WBGene00010236">
    <property type="expression patterns" value="Expressed in pharyngeal muscle cell (C elegans) and 3 other cell types or tissues"/>
</dbReference>
<dbReference type="PANTHER" id="PTHR34721:SF3">
    <property type="entry name" value="ACTIVIN_RECP DOMAIN-CONTAINING PROTEIN-RELATED"/>
    <property type="match status" value="1"/>
</dbReference>
<dbReference type="OrthoDB" id="5842553at2759"/>
<gene>
    <name evidence="2 4" type="primary">nssp-63</name>
    <name evidence="2" type="ORF">CELE_F58B4.3</name>
    <name evidence="4" type="ORF">F58B4.3</name>
</gene>
<evidence type="ECO:0000256" key="1">
    <source>
        <dbReference type="SAM" id="SignalP"/>
    </source>
</evidence>
<evidence type="ECO:0000313" key="2">
    <source>
        <dbReference type="EMBL" id="CAA98495.1"/>
    </source>
</evidence>
<evidence type="ECO:0000313" key="3">
    <source>
        <dbReference type="Proteomes" id="UP000001940"/>
    </source>
</evidence>
<sequence>MLRPIFITLAIAVYTAFALQCHVVPAGNLSVPDTSQRQECGIGSLTCVKVVDFTRGTYTKQCQTMNCTLNGMQNAAANCQNSSAFGVNGATCCCYGDGCNSSPKTGIVSAVGITLGFISLMKIMT</sequence>
<dbReference type="AGR" id="WB:WBGene00010236"/>
<keyword evidence="3" id="KW-1185">Reference proteome</keyword>
<dbReference type="EMBL" id="BX284605">
    <property type="protein sequence ID" value="CAA98495.1"/>
    <property type="molecule type" value="Genomic_DNA"/>
</dbReference>
<feature type="signal peptide" evidence="1">
    <location>
        <begin position="1"/>
        <end position="18"/>
    </location>
</feature>
<evidence type="ECO:0000313" key="4">
    <source>
        <dbReference type="WormBase" id="F58B4.3a"/>
    </source>
</evidence>
<reference evidence="2 3" key="1">
    <citation type="journal article" date="1998" name="Science">
        <title>Genome sequence of the nematode C. elegans: a platform for investigating biology.</title>
        <authorList>
            <consortium name="The C. elegans sequencing consortium"/>
            <person name="Sulson J.E."/>
            <person name="Waterston R."/>
        </authorList>
    </citation>
    <scope>NUCLEOTIDE SEQUENCE [LARGE SCALE GENOMIC DNA]</scope>
    <source>
        <strain evidence="2 3">Bristol N2</strain>
    </source>
</reference>
<dbReference type="ExpressionAtlas" id="Q20973">
    <property type="expression patterns" value="baseline and differential"/>
</dbReference>
<protein>
    <submittedName>
        <fullName evidence="2">UPAR/Ly6 domain-containing protein</fullName>
    </submittedName>
</protein>
<dbReference type="CTD" id="186495"/>
<dbReference type="UCSC" id="F58B4.3">
    <property type="organism name" value="c. elegans"/>
</dbReference>
<dbReference type="RefSeq" id="NP_505786.1">
    <property type="nucleotide sequence ID" value="NM_073385.5"/>
</dbReference>
<dbReference type="InParanoid" id="Q20973"/>
<dbReference type="WormBase" id="F58B4.3a">
    <property type="protein sequence ID" value="CE06013"/>
    <property type="gene ID" value="WBGene00010236"/>
    <property type="gene designation" value="nssp-63"/>
</dbReference>
<dbReference type="PIR" id="T22902">
    <property type="entry name" value="T22902"/>
</dbReference>
<dbReference type="HOGENOM" id="CLU_152964_0_0_1"/>
<dbReference type="OMA" id="GATCCCY"/>
<proteinExistence type="evidence at protein level"/>
<evidence type="ECO:0007829" key="5">
    <source>
        <dbReference type="PeptideAtlas" id="Q20973"/>
    </source>
</evidence>
<organism evidence="2 3">
    <name type="scientific">Caenorhabditis elegans</name>
    <dbReference type="NCBI Taxonomy" id="6239"/>
    <lineage>
        <taxon>Eukaryota</taxon>
        <taxon>Metazoa</taxon>
        <taxon>Ecdysozoa</taxon>
        <taxon>Nematoda</taxon>
        <taxon>Chromadorea</taxon>
        <taxon>Rhabditida</taxon>
        <taxon>Rhabditina</taxon>
        <taxon>Rhabditomorpha</taxon>
        <taxon>Rhabditoidea</taxon>
        <taxon>Rhabditidae</taxon>
        <taxon>Peloderinae</taxon>
        <taxon>Caenorhabditis</taxon>
    </lineage>
</organism>
<accession>Q20973</accession>
<keyword evidence="5" id="KW-1267">Proteomics identification</keyword>
<dbReference type="AlphaFoldDB" id="Q20973"/>
<dbReference type="eggNOG" id="ENOG502R8KT">
    <property type="taxonomic scope" value="Eukaryota"/>
</dbReference>
<feature type="chain" id="PRO_5004199034" evidence="1">
    <location>
        <begin position="19"/>
        <end position="125"/>
    </location>
</feature>